<organism evidence="2 3">
    <name type="scientific">Allacma fusca</name>
    <dbReference type="NCBI Taxonomy" id="39272"/>
    <lineage>
        <taxon>Eukaryota</taxon>
        <taxon>Metazoa</taxon>
        <taxon>Ecdysozoa</taxon>
        <taxon>Arthropoda</taxon>
        <taxon>Hexapoda</taxon>
        <taxon>Collembola</taxon>
        <taxon>Symphypleona</taxon>
        <taxon>Sminthuridae</taxon>
        <taxon>Allacma</taxon>
    </lineage>
</organism>
<accession>A0A8J2PZS0</accession>
<dbReference type="AlphaFoldDB" id="A0A8J2PZS0"/>
<dbReference type="PANTHER" id="PTHR10513:SF38">
    <property type="entry name" value="DEOXYNUCLEOSIDE KINASE-LIKE PROTEIN"/>
    <property type="match status" value="1"/>
</dbReference>
<dbReference type="OrthoDB" id="567086at2759"/>
<dbReference type="GO" id="GO:0019136">
    <property type="term" value="F:deoxynucleoside kinase activity"/>
    <property type="evidence" value="ECO:0007669"/>
    <property type="project" value="TreeGrafter"/>
</dbReference>
<keyword evidence="3" id="KW-1185">Reference proteome</keyword>
<reference evidence="2" key="1">
    <citation type="submission" date="2021-06" db="EMBL/GenBank/DDBJ databases">
        <authorList>
            <person name="Hodson N. C."/>
            <person name="Mongue J. A."/>
            <person name="Jaron S. K."/>
        </authorList>
    </citation>
    <scope>NUCLEOTIDE SEQUENCE</scope>
</reference>
<evidence type="ECO:0000313" key="2">
    <source>
        <dbReference type="EMBL" id="CAG7834567.1"/>
    </source>
</evidence>
<sequence>MKELNYSERRLEVNVENYTGAVKNVQHFDLVQLEVIPEPLEKWCDMKGHNLLKLFYENPKKTNFLFQHYVQLTRLMDTIKKLKSQGNDFDFGNNGARVRIMERSLQNNRYCFIEMARKQGDLEDAEHSVLVEWYNWLESNLDLKLDVIIYLQTEPGVVYSRMKSRGRSEEATVPLEYLTALHDTYENWLVNQNPEDPSRKQEVVVVNANQGKEEVFEEAKTRLMEHFKKNRPEIFCAHEGSYVLE</sequence>
<dbReference type="Proteomes" id="UP000708208">
    <property type="component" value="Unassembled WGS sequence"/>
</dbReference>
<evidence type="ECO:0000313" key="3">
    <source>
        <dbReference type="Proteomes" id="UP000708208"/>
    </source>
</evidence>
<dbReference type="InterPro" id="IPR031314">
    <property type="entry name" value="DNK_dom"/>
</dbReference>
<evidence type="ECO:0000259" key="1">
    <source>
        <dbReference type="Pfam" id="PF01712"/>
    </source>
</evidence>
<proteinExistence type="predicted"/>
<dbReference type="PANTHER" id="PTHR10513">
    <property type="entry name" value="DEOXYNUCLEOSIDE KINASE"/>
    <property type="match status" value="1"/>
</dbReference>
<feature type="domain" description="Deoxynucleoside kinase" evidence="1">
    <location>
        <begin position="32"/>
        <end position="229"/>
    </location>
</feature>
<gene>
    <name evidence="2" type="ORF">AFUS01_LOCUS44058</name>
</gene>
<protein>
    <recommendedName>
        <fullName evidence="1">Deoxynucleoside kinase domain-containing protein</fullName>
    </recommendedName>
</protein>
<dbReference type="GO" id="GO:0005739">
    <property type="term" value="C:mitochondrion"/>
    <property type="evidence" value="ECO:0007669"/>
    <property type="project" value="TreeGrafter"/>
</dbReference>
<comment type="caution">
    <text evidence="2">The sequence shown here is derived from an EMBL/GenBank/DDBJ whole genome shotgun (WGS) entry which is preliminary data.</text>
</comment>
<name>A0A8J2PZS0_9HEXA</name>
<dbReference type="EMBL" id="CAJVCH010570286">
    <property type="protein sequence ID" value="CAG7834567.1"/>
    <property type="molecule type" value="Genomic_DNA"/>
</dbReference>
<dbReference type="Pfam" id="PF01712">
    <property type="entry name" value="dNK"/>
    <property type="match status" value="1"/>
</dbReference>
<dbReference type="InterPro" id="IPR050566">
    <property type="entry name" value="Deoxyribonucleoside_kinase"/>
</dbReference>